<evidence type="ECO:0000256" key="3">
    <source>
        <dbReference type="ARBA" id="ARBA00022692"/>
    </source>
</evidence>
<dbReference type="GO" id="GO:0035673">
    <property type="term" value="F:oligopeptide transmembrane transporter activity"/>
    <property type="evidence" value="ECO:0007669"/>
    <property type="project" value="InterPro"/>
</dbReference>
<feature type="transmembrane region" description="Helical" evidence="6">
    <location>
        <begin position="281"/>
        <end position="302"/>
    </location>
</feature>
<dbReference type="AlphaFoldDB" id="A0A538TW73"/>
<evidence type="ECO:0000313" key="7">
    <source>
        <dbReference type="EMBL" id="TMQ67865.1"/>
    </source>
</evidence>
<dbReference type="EMBL" id="VBPB01000408">
    <property type="protein sequence ID" value="TMQ67865.1"/>
    <property type="molecule type" value="Genomic_DNA"/>
</dbReference>
<feature type="transmembrane region" description="Helical" evidence="6">
    <location>
        <begin position="81"/>
        <end position="100"/>
    </location>
</feature>
<dbReference type="PANTHER" id="PTHR31645">
    <property type="entry name" value="OLIGOPEPTIDE TRANSPORTER YGL114W-RELATED"/>
    <property type="match status" value="1"/>
</dbReference>
<comment type="subcellular location">
    <subcellularLocation>
        <location evidence="1">Membrane</location>
        <topology evidence="1">Multi-pass membrane protein</topology>
    </subcellularLocation>
</comment>
<dbReference type="InterPro" id="IPR045035">
    <property type="entry name" value="YSL-like"/>
</dbReference>
<evidence type="ECO:0000256" key="5">
    <source>
        <dbReference type="ARBA" id="ARBA00023136"/>
    </source>
</evidence>
<dbReference type="GO" id="GO:0016020">
    <property type="term" value="C:membrane"/>
    <property type="evidence" value="ECO:0007669"/>
    <property type="project" value="UniProtKB-SubCell"/>
</dbReference>
<feature type="transmembrane region" description="Helical" evidence="6">
    <location>
        <begin position="107"/>
        <end position="127"/>
    </location>
</feature>
<evidence type="ECO:0000313" key="8">
    <source>
        <dbReference type="Proteomes" id="UP000319771"/>
    </source>
</evidence>
<protein>
    <submittedName>
        <fullName evidence="7">Peptide transporter</fullName>
    </submittedName>
</protein>
<evidence type="ECO:0000256" key="6">
    <source>
        <dbReference type="SAM" id="Phobius"/>
    </source>
</evidence>
<organism evidence="7 8">
    <name type="scientific">Eiseniibacteriota bacterium</name>
    <dbReference type="NCBI Taxonomy" id="2212470"/>
    <lineage>
        <taxon>Bacteria</taxon>
        <taxon>Candidatus Eiseniibacteriota</taxon>
    </lineage>
</organism>
<keyword evidence="3 6" id="KW-0812">Transmembrane</keyword>
<evidence type="ECO:0000256" key="2">
    <source>
        <dbReference type="ARBA" id="ARBA00022448"/>
    </source>
</evidence>
<evidence type="ECO:0000256" key="1">
    <source>
        <dbReference type="ARBA" id="ARBA00004141"/>
    </source>
</evidence>
<feature type="transmembrane region" description="Helical" evidence="6">
    <location>
        <begin position="25"/>
        <end position="44"/>
    </location>
</feature>
<dbReference type="InterPro" id="IPR004813">
    <property type="entry name" value="OPT"/>
</dbReference>
<proteinExistence type="predicted"/>
<sequence>LREGLKDVGMARGAAVDPHRTDHDIPMNVVFGGIAVLILAIMVARPLHMNVLGAILIVITGFLFVTVSSRLTGEIGSSSNPISGMTVATLLLTCLVFLLVGWTGGAYYVTALSVGGIVCIAASNGGTTSQDLKTGFLVGATPRWQQVSILIGALFSAVMLGPILLKLNDAATVYVPVNQVATGGLHTDVNALPATLEPLKGVQARDDAHTYRVWHKSDDVGGPAGKYLVDATGNAVWLVDPGINGTFTKRPNGTEVRKFDAPKATLMSYIIKGILDRHLPWGLVLFGVMIAIVLEMSGISSLPFAVGVYLPLSSSSPIFIGGAIRWLVDRARRK</sequence>
<reference evidence="7 8" key="1">
    <citation type="journal article" date="2019" name="Nat. Microbiol.">
        <title>Mediterranean grassland soil C-N compound turnover is dependent on rainfall and depth, and is mediated by genomically divergent microorganisms.</title>
        <authorList>
            <person name="Diamond S."/>
            <person name="Andeer P.F."/>
            <person name="Li Z."/>
            <person name="Crits-Christoph A."/>
            <person name="Burstein D."/>
            <person name="Anantharaman K."/>
            <person name="Lane K.R."/>
            <person name="Thomas B.C."/>
            <person name="Pan C."/>
            <person name="Northen T.R."/>
            <person name="Banfield J.F."/>
        </authorList>
    </citation>
    <scope>NUCLEOTIDE SEQUENCE [LARGE SCALE GENOMIC DNA]</scope>
    <source>
        <strain evidence="7">WS_11</strain>
    </source>
</reference>
<keyword evidence="2" id="KW-0813">Transport</keyword>
<feature type="transmembrane region" description="Helical" evidence="6">
    <location>
        <begin position="308"/>
        <end position="328"/>
    </location>
</feature>
<accession>A0A538TW73</accession>
<keyword evidence="5 6" id="KW-0472">Membrane</keyword>
<feature type="non-terminal residue" evidence="7">
    <location>
        <position position="334"/>
    </location>
</feature>
<feature type="non-terminal residue" evidence="7">
    <location>
        <position position="1"/>
    </location>
</feature>
<dbReference type="Proteomes" id="UP000319771">
    <property type="component" value="Unassembled WGS sequence"/>
</dbReference>
<evidence type="ECO:0000256" key="4">
    <source>
        <dbReference type="ARBA" id="ARBA00022989"/>
    </source>
</evidence>
<name>A0A538TW73_UNCEI</name>
<dbReference type="Pfam" id="PF03169">
    <property type="entry name" value="OPT"/>
    <property type="match status" value="2"/>
</dbReference>
<keyword evidence="4 6" id="KW-1133">Transmembrane helix</keyword>
<feature type="transmembrane region" description="Helical" evidence="6">
    <location>
        <begin position="147"/>
        <end position="165"/>
    </location>
</feature>
<gene>
    <name evidence="7" type="ORF">E6K81_16920</name>
</gene>
<comment type="caution">
    <text evidence="7">The sequence shown here is derived from an EMBL/GenBank/DDBJ whole genome shotgun (WGS) entry which is preliminary data.</text>
</comment>
<feature type="transmembrane region" description="Helical" evidence="6">
    <location>
        <begin position="51"/>
        <end position="69"/>
    </location>
</feature>
<dbReference type="PANTHER" id="PTHR31645:SF0">
    <property type="entry name" value="OLIGOPEPTIDE TRANSPORTER YGL114W-RELATED"/>
    <property type="match status" value="1"/>
</dbReference>